<dbReference type="InterPro" id="IPR000182">
    <property type="entry name" value="GNAT_dom"/>
</dbReference>
<organism evidence="6 7">
    <name type="scientific">Flavobacterium agri</name>
    <dbReference type="NCBI Taxonomy" id="2743471"/>
    <lineage>
        <taxon>Bacteria</taxon>
        <taxon>Pseudomonadati</taxon>
        <taxon>Bacteroidota</taxon>
        <taxon>Flavobacteriia</taxon>
        <taxon>Flavobacteriales</taxon>
        <taxon>Flavobacteriaceae</taxon>
        <taxon>Flavobacterium</taxon>
    </lineage>
</organism>
<dbReference type="FunFam" id="3.40.630.30:FF:000026">
    <property type="entry name" value="Phosphinothricin acetyltransferase"/>
    <property type="match status" value="1"/>
</dbReference>
<evidence type="ECO:0000256" key="1">
    <source>
        <dbReference type="ARBA" id="ARBA00022679"/>
    </source>
</evidence>
<dbReference type="CDD" id="cd04301">
    <property type="entry name" value="NAT_SF"/>
    <property type="match status" value="1"/>
</dbReference>
<evidence type="ECO:0000256" key="2">
    <source>
        <dbReference type="ARBA" id="ARBA00023315"/>
    </source>
</evidence>
<dbReference type="PANTHER" id="PTHR43072">
    <property type="entry name" value="N-ACETYLTRANSFERASE"/>
    <property type="match status" value="1"/>
</dbReference>
<name>A0A7Y8XZK0_9FLAO</name>
<sequence>MSAILIREANAADIPGILEIVNHSILHTTANYNYDPQTLEEQQKWYDEKREKDYPVFVADLDGKVIGFSTYGKFRERTGYRFTIEHSVYVADGNAGKGIGRLLLERLIEKAKQQGYHNMIGGIDASNLGSIGFHRKFGFEECGVIKQAAWKFDRWLDLLFMQLILD</sequence>
<dbReference type="RefSeq" id="WP_176004645.1">
    <property type="nucleotide sequence ID" value="NZ_JABWMI010000005.1"/>
</dbReference>
<reference evidence="6 7" key="1">
    <citation type="submission" date="2020-07" db="EMBL/GenBank/DDBJ databases">
        <authorList>
            <person name="Sun Q."/>
        </authorList>
    </citation>
    <scope>NUCLEOTIDE SEQUENCE [LARGE SCALE GENOMIC DNA]</scope>
    <source>
        <strain evidence="6 7">MAH-1</strain>
    </source>
</reference>
<feature type="domain" description="N-acetyltransferase" evidence="5">
    <location>
        <begin position="4"/>
        <end position="166"/>
    </location>
</feature>
<dbReference type="PROSITE" id="PS51186">
    <property type="entry name" value="GNAT"/>
    <property type="match status" value="1"/>
</dbReference>
<keyword evidence="2" id="KW-0012">Acyltransferase</keyword>
<dbReference type="Gene3D" id="3.40.630.30">
    <property type="match status" value="1"/>
</dbReference>
<dbReference type="Pfam" id="PF00583">
    <property type="entry name" value="Acetyltransf_1"/>
    <property type="match status" value="1"/>
</dbReference>
<evidence type="ECO:0000256" key="3">
    <source>
        <dbReference type="ARBA" id="ARBA00050603"/>
    </source>
</evidence>
<dbReference type="PANTHER" id="PTHR43072:SF23">
    <property type="entry name" value="UPF0039 PROTEIN C11D3.02C"/>
    <property type="match status" value="1"/>
</dbReference>
<dbReference type="AlphaFoldDB" id="A0A7Y8XZK0"/>
<comment type="catalytic activity">
    <reaction evidence="3">
        <text>L-methionine sulfoximine + acetyl-CoA = N-acetyl-L-methionine sulfoximine + CoA + H(+)</text>
        <dbReference type="Rhea" id="RHEA:47660"/>
        <dbReference type="ChEBI" id="CHEBI:15378"/>
        <dbReference type="ChEBI" id="CHEBI:57287"/>
        <dbReference type="ChEBI" id="CHEBI:57288"/>
        <dbReference type="ChEBI" id="CHEBI:87826"/>
        <dbReference type="ChEBI" id="CHEBI:87827"/>
    </reaction>
</comment>
<dbReference type="SUPFAM" id="SSF55729">
    <property type="entry name" value="Acyl-CoA N-acyltransferases (Nat)"/>
    <property type="match status" value="1"/>
</dbReference>
<evidence type="ECO:0000313" key="7">
    <source>
        <dbReference type="Proteomes" id="UP000535020"/>
    </source>
</evidence>
<evidence type="ECO:0000259" key="5">
    <source>
        <dbReference type="PROSITE" id="PS51186"/>
    </source>
</evidence>
<accession>A0A7Y8XZK0</accession>
<dbReference type="EMBL" id="JACBJI010000001">
    <property type="protein sequence ID" value="NYA69822.1"/>
    <property type="molecule type" value="Genomic_DNA"/>
</dbReference>
<keyword evidence="1 6" id="KW-0808">Transferase</keyword>
<dbReference type="GO" id="GO:0016747">
    <property type="term" value="F:acyltransferase activity, transferring groups other than amino-acyl groups"/>
    <property type="evidence" value="ECO:0007669"/>
    <property type="project" value="InterPro"/>
</dbReference>
<evidence type="ECO:0000256" key="4">
    <source>
        <dbReference type="ARBA" id="ARBA00051334"/>
    </source>
</evidence>
<comment type="catalytic activity">
    <reaction evidence="4">
        <text>L-methionine sulfone + acetyl-CoA = N-acetyl-L-methionine sulfone + CoA + H(+)</text>
        <dbReference type="Rhea" id="RHEA:47656"/>
        <dbReference type="ChEBI" id="CHEBI:15378"/>
        <dbReference type="ChEBI" id="CHEBI:57287"/>
        <dbReference type="ChEBI" id="CHEBI:57288"/>
        <dbReference type="ChEBI" id="CHEBI:87824"/>
        <dbReference type="ChEBI" id="CHEBI:87825"/>
    </reaction>
</comment>
<protein>
    <submittedName>
        <fullName evidence="6">N-acetyltransferase family protein</fullName>
    </submittedName>
</protein>
<gene>
    <name evidence="6" type="ORF">HZF10_02740</name>
</gene>
<keyword evidence="7" id="KW-1185">Reference proteome</keyword>
<dbReference type="InterPro" id="IPR016181">
    <property type="entry name" value="Acyl_CoA_acyltransferase"/>
</dbReference>
<dbReference type="Proteomes" id="UP000535020">
    <property type="component" value="Unassembled WGS sequence"/>
</dbReference>
<proteinExistence type="predicted"/>
<comment type="caution">
    <text evidence="6">The sequence shown here is derived from an EMBL/GenBank/DDBJ whole genome shotgun (WGS) entry which is preliminary data.</text>
</comment>
<evidence type="ECO:0000313" key="6">
    <source>
        <dbReference type="EMBL" id="NYA69822.1"/>
    </source>
</evidence>